<keyword evidence="4" id="KW-1185">Reference proteome</keyword>
<organism evidence="3 4">
    <name type="scientific">Formosa undariae</name>
    <dbReference type="NCBI Taxonomy" id="1325436"/>
    <lineage>
        <taxon>Bacteria</taxon>
        <taxon>Pseudomonadati</taxon>
        <taxon>Bacteroidota</taxon>
        <taxon>Flavobacteriia</taxon>
        <taxon>Flavobacteriales</taxon>
        <taxon>Flavobacteriaceae</taxon>
        <taxon>Formosa</taxon>
    </lineage>
</organism>
<gene>
    <name evidence="3" type="ORF">ACFFVB_03530</name>
</gene>
<dbReference type="Gene3D" id="3.30.310.70">
    <property type="entry name" value="TT1751-like domain"/>
    <property type="match status" value="2"/>
</dbReference>
<evidence type="ECO:0000313" key="3">
    <source>
        <dbReference type="EMBL" id="MFB9052141.1"/>
    </source>
</evidence>
<dbReference type="SUPFAM" id="SSF103247">
    <property type="entry name" value="TT1751-like"/>
    <property type="match status" value="2"/>
</dbReference>
<keyword evidence="1" id="KW-0732">Signal</keyword>
<dbReference type="EMBL" id="JBHMEZ010000003">
    <property type="protein sequence ID" value="MFB9052141.1"/>
    <property type="molecule type" value="Genomic_DNA"/>
</dbReference>
<evidence type="ECO:0000259" key="2">
    <source>
        <dbReference type="Pfam" id="PF03625"/>
    </source>
</evidence>
<feature type="domain" description="DUF302" evidence="2">
    <location>
        <begin position="214"/>
        <end position="276"/>
    </location>
</feature>
<dbReference type="CDD" id="cd14797">
    <property type="entry name" value="DUF302"/>
    <property type="match status" value="2"/>
</dbReference>
<protein>
    <submittedName>
        <fullName evidence="3">DUF302 domain-containing protein</fullName>
    </submittedName>
</protein>
<proteinExistence type="predicted"/>
<dbReference type="RefSeq" id="WP_382381230.1">
    <property type="nucleotide sequence ID" value="NZ_JBHMEZ010000003.1"/>
</dbReference>
<dbReference type="PANTHER" id="PTHR38342">
    <property type="entry name" value="SLR5037 PROTEIN"/>
    <property type="match status" value="1"/>
</dbReference>
<dbReference type="PANTHER" id="PTHR38342:SF2">
    <property type="entry name" value="INNER MEMBRANE OR EXPORTED"/>
    <property type="match status" value="1"/>
</dbReference>
<dbReference type="InterPro" id="IPR005180">
    <property type="entry name" value="DUF302"/>
</dbReference>
<evidence type="ECO:0000313" key="4">
    <source>
        <dbReference type="Proteomes" id="UP001589605"/>
    </source>
</evidence>
<sequence>MKTLKITSLVCCALFLVSACDDDDDNNSEIPSNDVPETAGIGYIETNEDPTNIYNALIATLNSNDNIGIVAEVNHSANAQNADLSLDYTRTVYFGNPALGTPLMQDNIQAGLDLPQRISVYTDEDNHTVVAYNSVEYIINRHGLGTVSTTEMVENALTNIVNASTGEEVILNPVANASSKGIISVSSPNDFDTTYTNIINTLNGLEPISIIAELDHQANAQSADLDLGPAKLIIFGNPALGTPLMEESRTMALDLPQKMLVYQDADGSVHIIYNDPYYIAERHDVDDNDETLGMISQALENIANSGASES</sequence>
<dbReference type="Pfam" id="PF03625">
    <property type="entry name" value="DUF302"/>
    <property type="match status" value="2"/>
</dbReference>
<feature type="chain" id="PRO_5045572240" evidence="1">
    <location>
        <begin position="20"/>
        <end position="310"/>
    </location>
</feature>
<comment type="caution">
    <text evidence="3">The sequence shown here is derived from an EMBL/GenBank/DDBJ whole genome shotgun (WGS) entry which is preliminary data.</text>
</comment>
<dbReference type="InterPro" id="IPR035923">
    <property type="entry name" value="TT1751-like_sf"/>
</dbReference>
<feature type="signal peptide" evidence="1">
    <location>
        <begin position="1"/>
        <end position="19"/>
    </location>
</feature>
<accession>A0ABV5EY75</accession>
<feature type="domain" description="DUF302" evidence="2">
    <location>
        <begin position="73"/>
        <end position="133"/>
    </location>
</feature>
<dbReference type="Proteomes" id="UP001589605">
    <property type="component" value="Unassembled WGS sequence"/>
</dbReference>
<evidence type="ECO:0000256" key="1">
    <source>
        <dbReference type="SAM" id="SignalP"/>
    </source>
</evidence>
<dbReference type="PROSITE" id="PS51257">
    <property type="entry name" value="PROKAR_LIPOPROTEIN"/>
    <property type="match status" value="1"/>
</dbReference>
<name>A0ABV5EY75_9FLAO</name>
<reference evidence="3 4" key="1">
    <citation type="submission" date="2024-09" db="EMBL/GenBank/DDBJ databases">
        <authorList>
            <person name="Sun Q."/>
            <person name="Mori K."/>
        </authorList>
    </citation>
    <scope>NUCLEOTIDE SEQUENCE [LARGE SCALE GENOMIC DNA]</scope>
    <source>
        <strain evidence="3 4">CECT 8286</strain>
    </source>
</reference>